<evidence type="ECO:0008006" key="3">
    <source>
        <dbReference type="Google" id="ProtNLM"/>
    </source>
</evidence>
<comment type="caution">
    <text evidence="1">The sequence shown here is derived from an EMBL/GenBank/DDBJ whole genome shotgun (WGS) entry which is preliminary data.</text>
</comment>
<dbReference type="AlphaFoldDB" id="A0A1F6MAD6"/>
<dbReference type="Proteomes" id="UP000176413">
    <property type="component" value="Unassembled WGS sequence"/>
</dbReference>
<dbReference type="EMBL" id="MFQA01000036">
    <property type="protein sequence ID" value="OGH68596.1"/>
    <property type="molecule type" value="Genomic_DNA"/>
</dbReference>
<protein>
    <recommendedName>
        <fullName evidence="3">Ribbon-helix-helix protein CopG domain-containing protein</fullName>
    </recommendedName>
</protein>
<sequence>MRQVLSLSLPATGVRQLKSISKKRGFGSVSSYVKHLVKEDANLISEADLLKSVRASRKEYRAGKAVKAKSLANLV</sequence>
<reference evidence="1 2" key="1">
    <citation type="journal article" date="2016" name="Nat. Commun.">
        <title>Thousands of microbial genomes shed light on interconnected biogeochemical processes in an aquifer system.</title>
        <authorList>
            <person name="Anantharaman K."/>
            <person name="Brown C.T."/>
            <person name="Hug L.A."/>
            <person name="Sharon I."/>
            <person name="Castelle C.J."/>
            <person name="Probst A.J."/>
            <person name="Thomas B.C."/>
            <person name="Singh A."/>
            <person name="Wilkins M.J."/>
            <person name="Karaoz U."/>
            <person name="Brodie E.L."/>
            <person name="Williams K.H."/>
            <person name="Hubbard S.S."/>
            <person name="Banfield J.F."/>
        </authorList>
    </citation>
    <scope>NUCLEOTIDE SEQUENCE [LARGE SCALE GENOMIC DNA]</scope>
</reference>
<organism evidence="1 2">
    <name type="scientific">Candidatus Magasanikbacteria bacterium RIFCSPHIGHO2_02_FULL_45_10</name>
    <dbReference type="NCBI Taxonomy" id="1798679"/>
    <lineage>
        <taxon>Bacteria</taxon>
        <taxon>Candidatus Magasanikiibacteriota</taxon>
    </lineage>
</organism>
<name>A0A1F6MAD6_9BACT</name>
<gene>
    <name evidence="1" type="ORF">A3D53_02080</name>
</gene>
<proteinExistence type="predicted"/>
<evidence type="ECO:0000313" key="1">
    <source>
        <dbReference type="EMBL" id="OGH68596.1"/>
    </source>
</evidence>
<evidence type="ECO:0000313" key="2">
    <source>
        <dbReference type="Proteomes" id="UP000176413"/>
    </source>
</evidence>
<accession>A0A1F6MAD6</accession>